<evidence type="ECO:0000256" key="2">
    <source>
        <dbReference type="SAM" id="Phobius"/>
    </source>
</evidence>
<dbReference type="Proteomes" id="UP000078561">
    <property type="component" value="Unassembled WGS sequence"/>
</dbReference>
<protein>
    <recommendedName>
        <fullName evidence="5">SLC26A/SulP transporter domain-containing protein</fullName>
    </recommendedName>
</protein>
<evidence type="ECO:0000256" key="1">
    <source>
        <dbReference type="SAM" id="MobiDB-lite"/>
    </source>
</evidence>
<keyword evidence="2" id="KW-1133">Transmembrane helix</keyword>
<evidence type="ECO:0000313" key="3">
    <source>
        <dbReference type="EMBL" id="SAL97514.1"/>
    </source>
</evidence>
<feature type="transmembrane region" description="Helical" evidence="2">
    <location>
        <begin position="153"/>
        <end position="171"/>
    </location>
</feature>
<keyword evidence="4" id="KW-1185">Reference proteome</keyword>
<evidence type="ECO:0008006" key="5">
    <source>
        <dbReference type="Google" id="ProtNLM"/>
    </source>
</evidence>
<evidence type="ECO:0000313" key="4">
    <source>
        <dbReference type="Proteomes" id="UP000078561"/>
    </source>
</evidence>
<dbReference type="AlphaFoldDB" id="A0A163J6X4"/>
<feature type="compositionally biased region" description="Polar residues" evidence="1">
    <location>
        <begin position="435"/>
        <end position="451"/>
    </location>
</feature>
<feature type="transmembrane region" description="Helical" evidence="2">
    <location>
        <begin position="89"/>
        <end position="108"/>
    </location>
</feature>
<keyword evidence="2" id="KW-0472">Membrane</keyword>
<dbReference type="GO" id="GO:0015098">
    <property type="term" value="F:molybdate ion transmembrane transporter activity"/>
    <property type="evidence" value="ECO:0007669"/>
    <property type="project" value="InterPro"/>
</dbReference>
<accession>A0A163J6X4</accession>
<dbReference type="PANTHER" id="PTHR31970">
    <property type="match status" value="1"/>
</dbReference>
<feature type="transmembrane region" description="Helical" evidence="2">
    <location>
        <begin position="177"/>
        <end position="195"/>
    </location>
</feature>
<gene>
    <name evidence="3" type="primary">ABSGL_03011.1 scaffold 4097</name>
</gene>
<sequence length="481" mass="51744">MYFRNRIARLKNNLNIHEVSGSLGDLGTFLPIMISLAIGGQINLTSTLWFTGIWNILSGLFFQVPVCVQPMKAVAAVVLSSKMSMAENMAAGIGVGAIVFFLGMTRTINLVGNYTPIAVIRGIQMGTGFSLIQTAYKLVAKLSWSMQGPNDQWADNYVWVLLAFLFVFSCYNNKVPSALILFLVGVMFAFIQMYAGSKTNTPRPAIGGYYPNTIVRPTAAEFRDGFVNAGLGQIPLTALNSVIGLCALIDDLFPDKHSGTSEVSISVGVMNLVQCWFGAMPLCHGAGGLAGQYRFGARSEMSIIILGSCKLLLGILFGSSLVGLLDLFPKSILAVMLFVSAIELAFAGKAVVAGETDEKKKTEKWVVMLVTTGSMMAFSNAGTGFLAGLVVAALLSVQRLGLRDWCHNTWRGILDIPQKWRSQRDYSTGRMLPTSAPTPSDASTAHSTAKPSTDHQENQHLSSSSTVSLPHQPVPHTSTSP</sequence>
<dbReference type="EMBL" id="LT551811">
    <property type="protein sequence ID" value="SAL97514.1"/>
    <property type="molecule type" value="Genomic_DNA"/>
</dbReference>
<dbReference type="OrthoDB" id="5402974at2759"/>
<feature type="transmembrane region" description="Helical" evidence="2">
    <location>
        <begin position="303"/>
        <end position="325"/>
    </location>
</feature>
<feature type="transmembrane region" description="Helical" evidence="2">
    <location>
        <begin position="331"/>
        <end position="353"/>
    </location>
</feature>
<dbReference type="InParanoid" id="A0A163J6X4"/>
<feature type="region of interest" description="Disordered" evidence="1">
    <location>
        <begin position="425"/>
        <end position="481"/>
    </location>
</feature>
<feature type="transmembrane region" description="Helical" evidence="2">
    <location>
        <begin position="114"/>
        <end position="132"/>
    </location>
</feature>
<dbReference type="OMA" id="GSMPVCH"/>
<dbReference type="STRING" id="4829.A0A163J6X4"/>
<proteinExistence type="predicted"/>
<feature type="transmembrane region" description="Helical" evidence="2">
    <location>
        <begin position="48"/>
        <end position="68"/>
    </location>
</feature>
<name>A0A163J6X4_ABSGL</name>
<dbReference type="Pfam" id="PF16983">
    <property type="entry name" value="MFS_MOT1"/>
    <property type="match status" value="2"/>
</dbReference>
<reference evidence="3" key="1">
    <citation type="submission" date="2016-04" db="EMBL/GenBank/DDBJ databases">
        <authorList>
            <person name="Evans L.H."/>
            <person name="Alamgir A."/>
            <person name="Owens N."/>
            <person name="Weber N.D."/>
            <person name="Virtaneva K."/>
            <person name="Barbian K."/>
            <person name="Babar A."/>
            <person name="Rosenke K."/>
        </authorList>
    </citation>
    <scope>NUCLEOTIDE SEQUENCE [LARGE SCALE GENOMIC DNA]</scope>
    <source>
        <strain evidence="3">CBS 101.48</strain>
    </source>
</reference>
<dbReference type="PANTHER" id="PTHR31970:SF9">
    <property type="entry name" value="MOLYBDATE TRANSPORTER 2"/>
    <property type="match status" value="1"/>
</dbReference>
<feature type="transmembrane region" description="Helical" evidence="2">
    <location>
        <begin position="365"/>
        <end position="395"/>
    </location>
</feature>
<dbReference type="InterPro" id="IPR031563">
    <property type="entry name" value="MOT1/MOT2"/>
</dbReference>
<feature type="compositionally biased region" description="Polar residues" evidence="1">
    <location>
        <begin position="459"/>
        <end position="481"/>
    </location>
</feature>
<organism evidence="3">
    <name type="scientific">Absidia glauca</name>
    <name type="common">Pin mould</name>
    <dbReference type="NCBI Taxonomy" id="4829"/>
    <lineage>
        <taxon>Eukaryota</taxon>
        <taxon>Fungi</taxon>
        <taxon>Fungi incertae sedis</taxon>
        <taxon>Mucoromycota</taxon>
        <taxon>Mucoromycotina</taxon>
        <taxon>Mucoromycetes</taxon>
        <taxon>Mucorales</taxon>
        <taxon>Cunninghamellaceae</taxon>
        <taxon>Absidia</taxon>
    </lineage>
</organism>
<keyword evidence="2" id="KW-0812">Transmembrane</keyword>